<dbReference type="PIRSF" id="PIRSF000124">
    <property type="entry name" value="UDPglc_GDPman_dh"/>
    <property type="match status" value="1"/>
</dbReference>
<dbReference type="Gene3D" id="3.40.50.720">
    <property type="entry name" value="NAD(P)-binding Rossmann-like Domain"/>
    <property type="match status" value="2"/>
</dbReference>
<evidence type="ECO:0000256" key="10">
    <source>
        <dbReference type="PIRSR" id="PIRSR500134-3"/>
    </source>
</evidence>
<feature type="binding site" evidence="10">
    <location>
        <position position="36"/>
    </location>
    <ligand>
        <name>NAD(+)</name>
        <dbReference type="ChEBI" id="CHEBI:57540"/>
    </ligand>
</feature>
<dbReference type="InterPro" id="IPR036220">
    <property type="entry name" value="UDP-Glc/GDP-Man_DH_C_sf"/>
</dbReference>
<keyword evidence="5 7" id="KW-0520">NAD</keyword>
<dbReference type="GO" id="GO:0000271">
    <property type="term" value="P:polysaccharide biosynthetic process"/>
    <property type="evidence" value="ECO:0007669"/>
    <property type="project" value="InterPro"/>
</dbReference>
<feature type="binding site" evidence="10">
    <location>
        <position position="156"/>
    </location>
    <ligand>
        <name>NAD(+)</name>
        <dbReference type="ChEBI" id="CHEBI:57540"/>
    </ligand>
</feature>
<evidence type="ECO:0000313" key="12">
    <source>
        <dbReference type="EMBL" id="PDW04134.1"/>
    </source>
</evidence>
<feature type="binding site" evidence="10">
    <location>
        <position position="264"/>
    </location>
    <ligand>
        <name>NAD(+)</name>
        <dbReference type="ChEBI" id="CHEBI:57540"/>
    </ligand>
</feature>
<dbReference type="Pfam" id="PF00984">
    <property type="entry name" value="UDPG_MGDP_dh"/>
    <property type="match status" value="1"/>
</dbReference>
<evidence type="ECO:0000256" key="6">
    <source>
        <dbReference type="ARBA" id="ARBA00047473"/>
    </source>
</evidence>
<feature type="binding site" evidence="10">
    <location>
        <position position="87"/>
    </location>
    <ligand>
        <name>NAD(+)</name>
        <dbReference type="ChEBI" id="CHEBI:57540"/>
    </ligand>
</feature>
<dbReference type="SMART" id="SM00984">
    <property type="entry name" value="UDPG_MGDP_dh_C"/>
    <property type="match status" value="1"/>
</dbReference>
<organism evidence="12 13">
    <name type="scientific">Candidatus Viridilinea mediisalina</name>
    <dbReference type="NCBI Taxonomy" id="2024553"/>
    <lineage>
        <taxon>Bacteria</taxon>
        <taxon>Bacillati</taxon>
        <taxon>Chloroflexota</taxon>
        <taxon>Chloroflexia</taxon>
        <taxon>Chloroflexales</taxon>
        <taxon>Chloroflexineae</taxon>
        <taxon>Oscillochloridaceae</taxon>
        <taxon>Candidatus Viridilinea</taxon>
    </lineage>
</organism>
<dbReference type="NCBIfam" id="TIGR03026">
    <property type="entry name" value="NDP-sugDHase"/>
    <property type="match status" value="1"/>
</dbReference>
<comment type="catalytic activity">
    <reaction evidence="6 7">
        <text>UDP-alpha-D-glucose + 2 NAD(+) + H2O = UDP-alpha-D-glucuronate + 2 NADH + 3 H(+)</text>
        <dbReference type="Rhea" id="RHEA:23596"/>
        <dbReference type="ChEBI" id="CHEBI:15377"/>
        <dbReference type="ChEBI" id="CHEBI:15378"/>
        <dbReference type="ChEBI" id="CHEBI:57540"/>
        <dbReference type="ChEBI" id="CHEBI:57945"/>
        <dbReference type="ChEBI" id="CHEBI:58052"/>
        <dbReference type="ChEBI" id="CHEBI:58885"/>
        <dbReference type="EC" id="1.1.1.22"/>
    </reaction>
</comment>
<dbReference type="EC" id="1.1.1.22" evidence="3 7"/>
<comment type="similarity">
    <text evidence="2 7">Belongs to the UDP-glucose/GDP-mannose dehydrogenase family.</text>
</comment>
<evidence type="ECO:0000256" key="9">
    <source>
        <dbReference type="PIRSR" id="PIRSR500134-2"/>
    </source>
</evidence>
<evidence type="ECO:0000256" key="7">
    <source>
        <dbReference type="PIRNR" id="PIRNR000124"/>
    </source>
</evidence>
<dbReference type="Pfam" id="PF03721">
    <property type="entry name" value="UDPG_MGDP_dh_N"/>
    <property type="match status" value="1"/>
</dbReference>
<dbReference type="InterPro" id="IPR036291">
    <property type="entry name" value="NAD(P)-bd_dom_sf"/>
</dbReference>
<dbReference type="GO" id="GO:0006065">
    <property type="term" value="P:UDP-glucuronate biosynthetic process"/>
    <property type="evidence" value="ECO:0007669"/>
    <property type="project" value="UniProtKB-UniPathway"/>
</dbReference>
<dbReference type="InterPro" id="IPR001732">
    <property type="entry name" value="UDP-Glc/GDP-Man_DH_N"/>
</dbReference>
<keyword evidence="4 7" id="KW-0560">Oxidoreductase</keyword>
<evidence type="ECO:0000256" key="8">
    <source>
        <dbReference type="PIRSR" id="PIRSR500134-1"/>
    </source>
</evidence>
<comment type="pathway">
    <text evidence="1">Nucleotide-sugar biosynthesis; UDP-alpha-D-glucuronate biosynthesis; UDP-alpha-D-glucuronate from UDP-alpha-D-glucose: step 1/1.</text>
</comment>
<keyword evidence="13" id="KW-1185">Reference proteome</keyword>
<evidence type="ECO:0000256" key="3">
    <source>
        <dbReference type="ARBA" id="ARBA00012954"/>
    </source>
</evidence>
<dbReference type="SUPFAM" id="SSF48179">
    <property type="entry name" value="6-phosphogluconate dehydrogenase C-terminal domain-like"/>
    <property type="match status" value="1"/>
</dbReference>
<feature type="binding site" evidence="9">
    <location>
        <position position="205"/>
    </location>
    <ligand>
        <name>substrate</name>
    </ligand>
</feature>
<dbReference type="Pfam" id="PF03720">
    <property type="entry name" value="UDPG_MGDP_dh_C"/>
    <property type="match status" value="1"/>
</dbReference>
<feature type="binding site" evidence="10">
    <location>
        <position position="328"/>
    </location>
    <ligand>
        <name>NAD(+)</name>
        <dbReference type="ChEBI" id="CHEBI:57540"/>
    </ligand>
</feature>
<evidence type="ECO:0000256" key="2">
    <source>
        <dbReference type="ARBA" id="ARBA00006601"/>
    </source>
</evidence>
<dbReference type="SUPFAM" id="SSF52413">
    <property type="entry name" value="UDP-glucose/GDP-mannose dehydrogenase C-terminal domain"/>
    <property type="match status" value="1"/>
</dbReference>
<feature type="active site" description="Nucleophile" evidence="8">
    <location>
        <position position="261"/>
    </location>
</feature>
<dbReference type="UniPathway" id="UPA00038">
    <property type="reaction ID" value="UER00491"/>
</dbReference>
<evidence type="ECO:0000313" key="13">
    <source>
        <dbReference type="Proteomes" id="UP000220527"/>
    </source>
</evidence>
<dbReference type="InterPro" id="IPR014027">
    <property type="entry name" value="UDP-Glc/GDP-Man_DH_C"/>
</dbReference>
<feature type="binding site" evidence="9">
    <location>
        <begin position="250"/>
        <end position="254"/>
    </location>
    <ligand>
        <name>substrate</name>
    </ligand>
</feature>
<dbReference type="Gene3D" id="1.20.5.100">
    <property type="entry name" value="Cytochrome c1, transmembrane anchor, C-terminal"/>
    <property type="match status" value="1"/>
</dbReference>
<evidence type="ECO:0000256" key="5">
    <source>
        <dbReference type="ARBA" id="ARBA00023027"/>
    </source>
</evidence>
<dbReference type="Proteomes" id="UP000220527">
    <property type="component" value="Unassembled WGS sequence"/>
</dbReference>
<feature type="domain" description="UDP-glucose/GDP-mannose dehydrogenase C-terminal" evidence="11">
    <location>
        <begin position="314"/>
        <end position="415"/>
    </location>
</feature>
<feature type="binding site" evidence="9">
    <location>
        <begin position="153"/>
        <end position="156"/>
    </location>
    <ligand>
        <name>substrate</name>
    </ligand>
</feature>
<name>A0A2A6RM05_9CHLR</name>
<dbReference type="GO" id="GO:0051287">
    <property type="term" value="F:NAD binding"/>
    <property type="evidence" value="ECO:0007669"/>
    <property type="project" value="InterPro"/>
</dbReference>
<protein>
    <recommendedName>
        <fullName evidence="3 7">UDP-glucose 6-dehydrogenase</fullName>
        <ecNumber evidence="3 7">1.1.1.22</ecNumber>
    </recommendedName>
</protein>
<dbReference type="InterPro" id="IPR014026">
    <property type="entry name" value="UDP-Glc/GDP-Man_DH_dimer"/>
</dbReference>
<proteinExistence type="inferred from homology"/>
<dbReference type="OrthoDB" id="9803238at2"/>
<dbReference type="PANTHER" id="PTHR43750">
    <property type="entry name" value="UDP-GLUCOSE 6-DEHYDROGENASE TUAD"/>
    <property type="match status" value="1"/>
</dbReference>
<dbReference type="GO" id="GO:0003979">
    <property type="term" value="F:UDP-glucose 6-dehydrogenase activity"/>
    <property type="evidence" value="ECO:0007669"/>
    <property type="project" value="UniProtKB-EC"/>
</dbReference>
<dbReference type="SUPFAM" id="SSF51735">
    <property type="entry name" value="NAD(P)-binding Rossmann-fold domains"/>
    <property type="match status" value="1"/>
</dbReference>
<gene>
    <name evidence="12" type="ORF">CJ255_05430</name>
</gene>
<evidence type="ECO:0000259" key="11">
    <source>
        <dbReference type="SMART" id="SM00984"/>
    </source>
</evidence>
<dbReference type="RefSeq" id="WP_097643077.1">
    <property type="nucleotide sequence ID" value="NZ_NQWI01000015.1"/>
</dbReference>
<comment type="caution">
    <text evidence="12">The sequence shown here is derived from an EMBL/GenBank/DDBJ whole genome shotgun (WGS) entry which is preliminary data.</text>
</comment>
<dbReference type="InterPro" id="IPR017476">
    <property type="entry name" value="UDP-Glc/GDP-Man"/>
</dbReference>
<dbReference type="PANTHER" id="PTHR43750:SF3">
    <property type="entry name" value="UDP-GLUCOSE 6-DEHYDROGENASE TUAD"/>
    <property type="match status" value="1"/>
</dbReference>
<evidence type="ECO:0000256" key="4">
    <source>
        <dbReference type="ARBA" id="ARBA00023002"/>
    </source>
</evidence>
<feature type="binding site" evidence="9">
    <location>
        <position position="258"/>
    </location>
    <ligand>
        <name>substrate</name>
    </ligand>
</feature>
<dbReference type="AlphaFoldDB" id="A0A2A6RM05"/>
<accession>A0A2A6RM05</accession>
<feature type="binding site" evidence="10">
    <location>
        <position position="122"/>
    </location>
    <ligand>
        <name>NAD(+)</name>
        <dbReference type="ChEBI" id="CHEBI:57540"/>
    </ligand>
</feature>
<dbReference type="InterPro" id="IPR028357">
    <property type="entry name" value="UDPglc_DH_bac"/>
</dbReference>
<dbReference type="EMBL" id="NQWI01000015">
    <property type="protein sequence ID" value="PDW04134.1"/>
    <property type="molecule type" value="Genomic_DNA"/>
</dbReference>
<sequence length="446" mass="48478">MRNICVVGTGYVGLTTGVCFADLGNTVRCVEINAEKLDMLRNGKSPIYEPGLEELQERNMRAGRLIFTDDYAEGLADAELIFITVGTPMGDDGAADLSYVEAAARSIGQNLKHEAIIIDKSTVPVGTGDMVFGIIGEHAQPGMNFAVVSNPEFLREGSALSDFFNPDRIVLGSTDQKAAEKVAELHAPLGAPIIITDLRTAEMIKYASNAFLATRISFINEIAQICERLGADVREVARGMGADKRIGPHFLDAGVGYGGSCFPKDVLALHHMAASAGCHPQLLQAVMDINQSARDRFVEKVRILLGELNGTCVGVLGLSFKPNTDDIREAPSIDIIRALQAQGVRIKAYDPVSMENAGELMPEVTFCATAYDVAKEADALLLITEWNEFKQLNWEKIQSFMRRPIVIDGRNLYDPDEMTARGFTYWGVGRGVQHTHASEPSDPVSV</sequence>
<dbReference type="InterPro" id="IPR008927">
    <property type="entry name" value="6-PGluconate_DH-like_C_sf"/>
</dbReference>
<feature type="binding site" evidence="9">
    <location>
        <position position="321"/>
    </location>
    <ligand>
        <name>substrate</name>
    </ligand>
</feature>
<dbReference type="PIRSF" id="PIRSF500134">
    <property type="entry name" value="UDPglc_DH_bac"/>
    <property type="match status" value="1"/>
</dbReference>
<reference evidence="13" key="1">
    <citation type="submission" date="2017-08" db="EMBL/GenBank/DDBJ databases">
        <authorList>
            <person name="Grouzdev D.S."/>
            <person name="Gaisin V.A."/>
            <person name="Rysina M.S."/>
            <person name="Gorlenko V.M."/>
        </authorList>
    </citation>
    <scope>NUCLEOTIDE SEQUENCE [LARGE SCALE GENOMIC DNA]</scope>
    <source>
        <strain evidence="13">Kir15-3F</strain>
    </source>
</reference>
<evidence type="ECO:0000256" key="1">
    <source>
        <dbReference type="ARBA" id="ARBA00004701"/>
    </source>
</evidence>